<dbReference type="Proteomes" id="UP000807469">
    <property type="component" value="Unassembled WGS sequence"/>
</dbReference>
<protein>
    <recommendedName>
        <fullName evidence="3">BTB domain-containing protein</fullName>
    </recommendedName>
</protein>
<comment type="caution">
    <text evidence="1">The sequence shown here is derived from an EMBL/GenBank/DDBJ whole genome shotgun (WGS) entry which is preliminary data.</text>
</comment>
<keyword evidence="2" id="KW-1185">Reference proteome</keyword>
<sequence>MHSTSSKSTQWVSKLFCDDDADVTFISSDDVVFKIHSEHLNLSTSTGFARDSGNTSPSSEAVHLQETAAVLNIIFQFIEPPPLSRNYKQPSIFELEPKLFFGVAEAVEKQLVEKYPLDVLNYCTLHGHTDLGDIAADLALSRPMDEIARKLTAPGLLPRFFIYYGKWARLGQASANYLFGTDCPRGALLYKMYRLQLDKNPIAVDKIPALPDRLVQCPYKSATKSSCNCRIKNSSVIIDAKKQLSKFSAINVA</sequence>
<accession>A0A9P5Z0U4</accession>
<proteinExistence type="predicted"/>
<gene>
    <name evidence="1" type="ORF">BDN70DRAFT_896560</name>
</gene>
<evidence type="ECO:0000313" key="1">
    <source>
        <dbReference type="EMBL" id="KAF9477406.1"/>
    </source>
</evidence>
<evidence type="ECO:0008006" key="3">
    <source>
        <dbReference type="Google" id="ProtNLM"/>
    </source>
</evidence>
<organism evidence="1 2">
    <name type="scientific">Pholiota conissans</name>
    <dbReference type="NCBI Taxonomy" id="109636"/>
    <lineage>
        <taxon>Eukaryota</taxon>
        <taxon>Fungi</taxon>
        <taxon>Dikarya</taxon>
        <taxon>Basidiomycota</taxon>
        <taxon>Agaricomycotina</taxon>
        <taxon>Agaricomycetes</taxon>
        <taxon>Agaricomycetidae</taxon>
        <taxon>Agaricales</taxon>
        <taxon>Agaricineae</taxon>
        <taxon>Strophariaceae</taxon>
        <taxon>Pholiota</taxon>
    </lineage>
</organism>
<dbReference type="EMBL" id="MU155262">
    <property type="protein sequence ID" value="KAF9477406.1"/>
    <property type="molecule type" value="Genomic_DNA"/>
</dbReference>
<evidence type="ECO:0000313" key="2">
    <source>
        <dbReference type="Proteomes" id="UP000807469"/>
    </source>
</evidence>
<reference evidence="1" key="1">
    <citation type="submission" date="2020-11" db="EMBL/GenBank/DDBJ databases">
        <authorList>
            <consortium name="DOE Joint Genome Institute"/>
            <person name="Ahrendt S."/>
            <person name="Riley R."/>
            <person name="Andreopoulos W."/>
            <person name="Labutti K."/>
            <person name="Pangilinan J."/>
            <person name="Ruiz-Duenas F.J."/>
            <person name="Barrasa J.M."/>
            <person name="Sanchez-Garcia M."/>
            <person name="Camarero S."/>
            <person name="Miyauchi S."/>
            <person name="Serrano A."/>
            <person name="Linde D."/>
            <person name="Babiker R."/>
            <person name="Drula E."/>
            <person name="Ayuso-Fernandez I."/>
            <person name="Pacheco R."/>
            <person name="Padilla G."/>
            <person name="Ferreira P."/>
            <person name="Barriuso J."/>
            <person name="Kellner H."/>
            <person name="Castanera R."/>
            <person name="Alfaro M."/>
            <person name="Ramirez L."/>
            <person name="Pisabarro A.G."/>
            <person name="Kuo A."/>
            <person name="Tritt A."/>
            <person name="Lipzen A."/>
            <person name="He G."/>
            <person name="Yan M."/>
            <person name="Ng V."/>
            <person name="Cullen D."/>
            <person name="Martin F."/>
            <person name="Rosso M.-N."/>
            <person name="Henrissat B."/>
            <person name="Hibbett D."/>
            <person name="Martinez A.T."/>
            <person name="Grigoriev I.V."/>
        </authorList>
    </citation>
    <scope>NUCLEOTIDE SEQUENCE</scope>
    <source>
        <strain evidence="1">CIRM-BRFM 674</strain>
    </source>
</reference>
<dbReference type="OrthoDB" id="3184970at2759"/>
<name>A0A9P5Z0U4_9AGAR</name>
<dbReference type="AlphaFoldDB" id="A0A9P5Z0U4"/>